<protein>
    <submittedName>
        <fullName evidence="1">Uncharacterized protein</fullName>
    </submittedName>
</protein>
<organism evidence="2">
    <name type="scientific">Caenorhabditis remanei</name>
    <name type="common">Caenorhabditis vulgaris</name>
    <dbReference type="NCBI Taxonomy" id="31234"/>
    <lineage>
        <taxon>Eukaryota</taxon>
        <taxon>Metazoa</taxon>
        <taxon>Ecdysozoa</taxon>
        <taxon>Nematoda</taxon>
        <taxon>Chromadorea</taxon>
        <taxon>Rhabditida</taxon>
        <taxon>Rhabditina</taxon>
        <taxon>Rhabditomorpha</taxon>
        <taxon>Rhabditoidea</taxon>
        <taxon>Rhabditidae</taxon>
        <taxon>Peloderinae</taxon>
        <taxon>Caenorhabditis</taxon>
    </lineage>
</organism>
<dbReference type="EMBL" id="DS268417">
    <property type="protein sequence ID" value="EFO83612.1"/>
    <property type="molecule type" value="Genomic_DNA"/>
</dbReference>
<gene>
    <name evidence="1" type="ORF">CRE_02859</name>
</gene>
<evidence type="ECO:0000313" key="1">
    <source>
        <dbReference type="EMBL" id="EFO83612.1"/>
    </source>
</evidence>
<keyword evidence="2" id="KW-1185">Reference proteome</keyword>
<accession>E3LWA0</accession>
<proteinExistence type="predicted"/>
<reference evidence="1" key="1">
    <citation type="submission" date="2007-07" db="EMBL/GenBank/DDBJ databases">
        <title>PCAP assembly of the Caenorhabditis remanei genome.</title>
        <authorList>
            <consortium name="The Caenorhabditis remanei Sequencing Consortium"/>
            <person name="Wilson R.K."/>
        </authorList>
    </citation>
    <scope>NUCLEOTIDE SEQUENCE [LARGE SCALE GENOMIC DNA]</scope>
    <source>
        <strain evidence="1">PB4641</strain>
    </source>
</reference>
<name>E3LWA0_CAERE</name>
<sequence length="208" mass="24226">MREVCNSVPCDISRVEHATRMLEGILRTVESRIQERHQTSAVEENKEDLFHYQKALQSLTKSIRDECKSNYLNAKKSVHRDQIGYLFTALQHSLRIESKTLRFQTKTALNILHEEDKEEEIINETPIKLDKSERLFHCENLNLNMKKIEKMEIEVNHSILSTSASQVQYLISILLSLAFITSSFQISSEIIFQYRDDATFIQSVTDMD</sequence>
<dbReference type="HOGENOM" id="CLU_1321984_0_0_1"/>
<evidence type="ECO:0000313" key="2">
    <source>
        <dbReference type="Proteomes" id="UP000008281"/>
    </source>
</evidence>
<dbReference type="InParanoid" id="E3LWA0"/>
<dbReference type="AlphaFoldDB" id="E3LWA0"/>
<dbReference type="Proteomes" id="UP000008281">
    <property type="component" value="Unassembled WGS sequence"/>
</dbReference>